<dbReference type="EMBL" id="FOLL01000033">
    <property type="protein sequence ID" value="SFC83290.1"/>
    <property type="molecule type" value="Genomic_DNA"/>
</dbReference>
<sequence>MKYFLCLCLALFLCFSACKKNDIIDRQEVEVKPIKFIVINGTQYPEDSIRAELSKSLGVDTSAIYFDSEIAMYILKGYSDMKFNPKLYLQLQ</sequence>
<feature type="chain" id="PRO_5011549215" evidence="1">
    <location>
        <begin position="20"/>
        <end position="92"/>
    </location>
</feature>
<organism evidence="2 3">
    <name type="scientific">Parapedobacter composti</name>
    <dbReference type="NCBI Taxonomy" id="623281"/>
    <lineage>
        <taxon>Bacteria</taxon>
        <taxon>Pseudomonadati</taxon>
        <taxon>Bacteroidota</taxon>
        <taxon>Sphingobacteriia</taxon>
        <taxon>Sphingobacteriales</taxon>
        <taxon>Sphingobacteriaceae</taxon>
        <taxon>Parapedobacter</taxon>
    </lineage>
</organism>
<gene>
    <name evidence="2" type="ORF">SAMN05421747_13314</name>
</gene>
<evidence type="ECO:0000256" key="1">
    <source>
        <dbReference type="SAM" id="SignalP"/>
    </source>
</evidence>
<evidence type="ECO:0000313" key="3">
    <source>
        <dbReference type="Proteomes" id="UP000199577"/>
    </source>
</evidence>
<dbReference type="STRING" id="623281.SAMN05421747_13314"/>
<reference evidence="3" key="1">
    <citation type="submission" date="2016-10" db="EMBL/GenBank/DDBJ databases">
        <authorList>
            <person name="Varghese N."/>
            <person name="Submissions S."/>
        </authorList>
    </citation>
    <scope>NUCLEOTIDE SEQUENCE [LARGE SCALE GENOMIC DNA]</scope>
    <source>
        <strain evidence="3">DSM 22900</strain>
    </source>
</reference>
<dbReference type="AlphaFoldDB" id="A0A1I1MP10"/>
<dbReference type="Proteomes" id="UP000199577">
    <property type="component" value="Unassembled WGS sequence"/>
</dbReference>
<evidence type="ECO:0000313" key="2">
    <source>
        <dbReference type="EMBL" id="SFC83290.1"/>
    </source>
</evidence>
<keyword evidence="1" id="KW-0732">Signal</keyword>
<proteinExistence type="predicted"/>
<name>A0A1I1MP10_9SPHI</name>
<protein>
    <submittedName>
        <fullName evidence="2">Uncharacterized protein</fullName>
    </submittedName>
</protein>
<keyword evidence="3" id="KW-1185">Reference proteome</keyword>
<accession>A0A1I1MP10</accession>
<feature type="signal peptide" evidence="1">
    <location>
        <begin position="1"/>
        <end position="19"/>
    </location>
</feature>